<dbReference type="Proteomes" id="UP000266841">
    <property type="component" value="Unassembled WGS sequence"/>
</dbReference>
<accession>K0R4J5</accession>
<dbReference type="AlphaFoldDB" id="K0R4J5"/>
<dbReference type="EMBL" id="AGNL01047646">
    <property type="protein sequence ID" value="EJK46599.1"/>
    <property type="molecule type" value="Genomic_DNA"/>
</dbReference>
<evidence type="ECO:0000256" key="1">
    <source>
        <dbReference type="SAM" id="MobiDB-lite"/>
    </source>
</evidence>
<keyword evidence="3" id="KW-1185">Reference proteome</keyword>
<gene>
    <name evidence="2" type="ORF">THAOC_34721</name>
</gene>
<comment type="caution">
    <text evidence="2">The sequence shown here is derived from an EMBL/GenBank/DDBJ whole genome shotgun (WGS) entry which is preliminary data.</text>
</comment>
<feature type="region of interest" description="Disordered" evidence="1">
    <location>
        <begin position="42"/>
        <end position="68"/>
    </location>
</feature>
<sequence length="151" mass="16134">GRDRGGEGVVETRRRTLYANLWSSRHDGNCGGGYGHDDAAWNRSQREHHKVDDTAGGRTRGSQSQPGISQRISAFGDAVGAGPCIELSGHEWHSRRAQSVLATDGQGGAARVGHSSVLAPCKDGLQVLSWGGRVPGNQFTNDFQSLKTKLL</sequence>
<name>K0R4J5_THAOC</name>
<proteinExistence type="predicted"/>
<evidence type="ECO:0000313" key="3">
    <source>
        <dbReference type="Proteomes" id="UP000266841"/>
    </source>
</evidence>
<feature type="non-terminal residue" evidence="2">
    <location>
        <position position="1"/>
    </location>
</feature>
<protein>
    <submittedName>
        <fullName evidence="2">Uncharacterized protein</fullName>
    </submittedName>
</protein>
<reference evidence="2 3" key="1">
    <citation type="journal article" date="2012" name="Genome Biol.">
        <title>Genome and low-iron response of an oceanic diatom adapted to chronic iron limitation.</title>
        <authorList>
            <person name="Lommer M."/>
            <person name="Specht M."/>
            <person name="Roy A.S."/>
            <person name="Kraemer L."/>
            <person name="Andreson R."/>
            <person name="Gutowska M.A."/>
            <person name="Wolf J."/>
            <person name="Bergner S.V."/>
            <person name="Schilhabel M.B."/>
            <person name="Klostermeier U.C."/>
            <person name="Beiko R.G."/>
            <person name="Rosenstiel P."/>
            <person name="Hippler M."/>
            <person name="Laroche J."/>
        </authorList>
    </citation>
    <scope>NUCLEOTIDE SEQUENCE [LARGE SCALE GENOMIC DNA]</scope>
    <source>
        <strain evidence="2 3">CCMP1005</strain>
    </source>
</reference>
<organism evidence="2 3">
    <name type="scientific">Thalassiosira oceanica</name>
    <name type="common">Marine diatom</name>
    <dbReference type="NCBI Taxonomy" id="159749"/>
    <lineage>
        <taxon>Eukaryota</taxon>
        <taxon>Sar</taxon>
        <taxon>Stramenopiles</taxon>
        <taxon>Ochrophyta</taxon>
        <taxon>Bacillariophyta</taxon>
        <taxon>Coscinodiscophyceae</taxon>
        <taxon>Thalassiosirophycidae</taxon>
        <taxon>Thalassiosirales</taxon>
        <taxon>Thalassiosiraceae</taxon>
        <taxon>Thalassiosira</taxon>
    </lineage>
</organism>
<dbReference type="OrthoDB" id="10251809at2759"/>
<evidence type="ECO:0000313" key="2">
    <source>
        <dbReference type="EMBL" id="EJK46599.1"/>
    </source>
</evidence>